<accession>A0A8J8Q9C8</accession>
<dbReference type="Gene3D" id="1.10.10.580">
    <property type="entry name" value="Structural maintenance of chromosome 1. Chain E"/>
    <property type="match status" value="1"/>
</dbReference>
<feature type="compositionally biased region" description="Acidic residues" evidence="1">
    <location>
        <begin position="201"/>
        <end position="210"/>
    </location>
</feature>
<sequence>MTSEDPEESETTKGSSVEASGEAASSGGFEESETTKGSSVEASGEAASSGGFEESETTNGSSREASGEAADGERPRADRKAAATRNRSRPPIRTDGGDDIPLNIAGHDDRDPPDEDGGSVLEFTDSEADLDESEDDDEVEPVELLVQLAKDGEIDPWDIDIVAVTDKFLEALDDADLRTSGRALFYASVLLRMKSDELFAPDEPDEEELPPWEAPFADDRAVDDPEGEPAFDPVEGLEAEMERRLERKHARGKPETLDELVRDLRDAERDTWWKDSRSYDTSDSPQGYDRGVQELSYHSGDDFRVDDEPTSDDVTHTTHEEDIDRVIEDVETELESRYERGREEVLYAEIDEIGGSRVMTYLALLFLSHRGAIVLEQDELFGDLWIQRTTADTDPSEAVANYSND</sequence>
<reference evidence="2" key="1">
    <citation type="submission" date="2017-11" db="EMBL/GenBank/DDBJ databases">
        <authorList>
            <person name="Kajale S.C."/>
            <person name="Sharma A."/>
        </authorList>
    </citation>
    <scope>NUCLEOTIDE SEQUENCE</scope>
    <source>
        <strain evidence="2">LS1_42</strain>
    </source>
</reference>
<evidence type="ECO:0000313" key="2">
    <source>
        <dbReference type="EMBL" id="TYL40349.1"/>
    </source>
</evidence>
<feature type="region of interest" description="Disordered" evidence="1">
    <location>
        <begin position="1"/>
        <end position="139"/>
    </location>
</feature>
<dbReference type="Pfam" id="PF02616">
    <property type="entry name" value="SMC_ScpA"/>
    <property type="match status" value="1"/>
</dbReference>
<organism evidence="2 3">
    <name type="scientific">Natronococcus pandeyae</name>
    <dbReference type="NCBI Taxonomy" id="2055836"/>
    <lineage>
        <taxon>Archaea</taxon>
        <taxon>Methanobacteriati</taxon>
        <taxon>Methanobacteriota</taxon>
        <taxon>Stenosarchaea group</taxon>
        <taxon>Halobacteria</taxon>
        <taxon>Halobacteriales</taxon>
        <taxon>Natrialbaceae</taxon>
        <taxon>Natronococcus</taxon>
    </lineage>
</organism>
<feature type="region of interest" description="Disordered" evidence="1">
    <location>
        <begin position="201"/>
        <end position="252"/>
    </location>
</feature>
<proteinExistence type="predicted"/>
<feature type="compositionally biased region" description="Acidic residues" evidence="1">
    <location>
        <begin position="224"/>
        <end position="239"/>
    </location>
</feature>
<comment type="caution">
    <text evidence="2">The sequence shown here is derived from an EMBL/GenBank/DDBJ whole genome shotgun (WGS) entry which is preliminary data.</text>
</comment>
<gene>
    <name evidence="2" type="ORF">CV102_01875</name>
</gene>
<feature type="compositionally biased region" description="Acidic residues" evidence="1">
    <location>
        <begin position="124"/>
        <end position="139"/>
    </location>
</feature>
<dbReference type="PANTHER" id="PTHR33969:SF2">
    <property type="entry name" value="SEGREGATION AND CONDENSATION PROTEIN A"/>
    <property type="match status" value="1"/>
</dbReference>
<feature type="region of interest" description="Disordered" evidence="1">
    <location>
        <begin position="298"/>
        <end position="318"/>
    </location>
</feature>
<feature type="compositionally biased region" description="Low complexity" evidence="1">
    <location>
        <begin position="14"/>
        <end position="62"/>
    </location>
</feature>
<dbReference type="InterPro" id="IPR023093">
    <property type="entry name" value="ScpA-like_C"/>
</dbReference>
<keyword evidence="3" id="KW-1185">Reference proteome</keyword>
<dbReference type="InterPro" id="IPR003768">
    <property type="entry name" value="ScpA"/>
</dbReference>
<dbReference type="Gene3D" id="6.10.250.2410">
    <property type="match status" value="1"/>
</dbReference>
<evidence type="ECO:0000313" key="3">
    <source>
        <dbReference type="Proteomes" id="UP000766904"/>
    </source>
</evidence>
<dbReference type="PANTHER" id="PTHR33969">
    <property type="entry name" value="SEGREGATION AND CONDENSATION PROTEIN A"/>
    <property type="match status" value="1"/>
</dbReference>
<feature type="compositionally biased region" description="Basic and acidic residues" evidence="1">
    <location>
        <begin position="71"/>
        <end position="81"/>
    </location>
</feature>
<dbReference type="RefSeq" id="WP_148856139.1">
    <property type="nucleotide sequence ID" value="NZ_PHNJ01000001.1"/>
</dbReference>
<dbReference type="AlphaFoldDB" id="A0A8J8Q9C8"/>
<feature type="compositionally biased region" description="Basic and acidic residues" evidence="1">
    <location>
        <begin position="299"/>
        <end position="318"/>
    </location>
</feature>
<name>A0A8J8Q9C8_9EURY</name>
<dbReference type="Proteomes" id="UP000766904">
    <property type="component" value="Unassembled WGS sequence"/>
</dbReference>
<dbReference type="EMBL" id="PHNJ01000001">
    <property type="protein sequence ID" value="TYL40349.1"/>
    <property type="molecule type" value="Genomic_DNA"/>
</dbReference>
<evidence type="ECO:0000256" key="1">
    <source>
        <dbReference type="SAM" id="MobiDB-lite"/>
    </source>
</evidence>
<protein>
    <submittedName>
        <fullName evidence="2">Segregation/condensation protein A</fullName>
    </submittedName>
</protein>